<feature type="binding site" description="axial binding residue" evidence="2">
    <location>
        <position position="371"/>
    </location>
    <ligand>
        <name>heme</name>
        <dbReference type="ChEBI" id="CHEBI:30413"/>
    </ligand>
    <ligandPart>
        <name>Fe</name>
        <dbReference type="ChEBI" id="CHEBI:18248"/>
    </ligandPart>
</feature>
<dbReference type="InterPro" id="IPR017972">
    <property type="entry name" value="Cyt_P450_CS"/>
</dbReference>
<comment type="cofactor">
    <cofactor evidence="2">
        <name>heme</name>
        <dbReference type="ChEBI" id="CHEBI:30413"/>
    </cofactor>
</comment>
<evidence type="ECO:0000256" key="1">
    <source>
        <dbReference type="ARBA" id="ARBA00010617"/>
    </source>
</evidence>
<dbReference type="InterPro" id="IPR036396">
    <property type="entry name" value="Cyt_P450_sf"/>
</dbReference>
<organism evidence="4">
    <name type="scientific">Capitella teleta</name>
    <name type="common">Polychaete worm</name>
    <dbReference type="NCBI Taxonomy" id="283909"/>
    <lineage>
        <taxon>Eukaryota</taxon>
        <taxon>Metazoa</taxon>
        <taxon>Spiralia</taxon>
        <taxon>Lophotrochozoa</taxon>
        <taxon>Annelida</taxon>
        <taxon>Polychaeta</taxon>
        <taxon>Sedentaria</taxon>
        <taxon>Scolecida</taxon>
        <taxon>Capitellidae</taxon>
        <taxon>Capitella</taxon>
    </lineage>
</organism>
<keyword evidence="2 3" id="KW-0479">Metal-binding</keyword>
<dbReference type="OrthoDB" id="1470350at2759"/>
<name>R7TXA7_CAPTE</name>
<evidence type="ECO:0000256" key="2">
    <source>
        <dbReference type="PIRSR" id="PIRSR602401-1"/>
    </source>
</evidence>
<evidence type="ECO:0000313" key="5">
    <source>
        <dbReference type="EnsemblMetazoa" id="CapteP130691"/>
    </source>
</evidence>
<keyword evidence="2 3" id="KW-0349">Heme</keyword>
<dbReference type="PROSITE" id="PS00086">
    <property type="entry name" value="CYTOCHROME_P450"/>
    <property type="match status" value="1"/>
</dbReference>
<keyword evidence="2 3" id="KW-0408">Iron</keyword>
<dbReference type="InterPro" id="IPR001128">
    <property type="entry name" value="Cyt_P450"/>
</dbReference>
<evidence type="ECO:0000313" key="6">
    <source>
        <dbReference type="Proteomes" id="UP000014760"/>
    </source>
</evidence>
<reference evidence="6" key="1">
    <citation type="submission" date="2012-12" db="EMBL/GenBank/DDBJ databases">
        <authorList>
            <person name="Hellsten U."/>
            <person name="Grimwood J."/>
            <person name="Chapman J.A."/>
            <person name="Shapiro H."/>
            <person name="Aerts A."/>
            <person name="Otillar R.P."/>
            <person name="Terry A.Y."/>
            <person name="Boore J.L."/>
            <person name="Simakov O."/>
            <person name="Marletaz F."/>
            <person name="Cho S.-J."/>
            <person name="Edsinger-Gonzales E."/>
            <person name="Havlak P."/>
            <person name="Kuo D.-H."/>
            <person name="Larsson T."/>
            <person name="Lv J."/>
            <person name="Arendt D."/>
            <person name="Savage R."/>
            <person name="Osoegawa K."/>
            <person name="de Jong P."/>
            <person name="Lindberg D.R."/>
            <person name="Seaver E.C."/>
            <person name="Weisblat D.A."/>
            <person name="Putnam N.H."/>
            <person name="Grigoriev I.V."/>
            <person name="Rokhsar D.S."/>
        </authorList>
    </citation>
    <scope>NUCLEOTIDE SEQUENCE</scope>
    <source>
        <strain evidence="6">I ESC-2004</strain>
    </source>
</reference>
<protein>
    <recommendedName>
        <fullName evidence="7">Cytochrome P450</fullName>
    </recommendedName>
</protein>
<dbReference type="GO" id="GO:0020037">
    <property type="term" value="F:heme binding"/>
    <property type="evidence" value="ECO:0007669"/>
    <property type="project" value="InterPro"/>
</dbReference>
<keyword evidence="3" id="KW-0560">Oxidoreductase</keyword>
<dbReference type="EnsemblMetazoa" id="CapteT130691">
    <property type="protein sequence ID" value="CapteP130691"/>
    <property type="gene ID" value="CapteG130691"/>
</dbReference>
<keyword evidence="6" id="KW-1185">Reference proteome</keyword>
<reference evidence="4 6" key="2">
    <citation type="journal article" date="2013" name="Nature">
        <title>Insights into bilaterian evolution from three spiralian genomes.</title>
        <authorList>
            <person name="Simakov O."/>
            <person name="Marletaz F."/>
            <person name="Cho S.J."/>
            <person name="Edsinger-Gonzales E."/>
            <person name="Havlak P."/>
            <person name="Hellsten U."/>
            <person name="Kuo D.H."/>
            <person name="Larsson T."/>
            <person name="Lv J."/>
            <person name="Arendt D."/>
            <person name="Savage R."/>
            <person name="Osoegawa K."/>
            <person name="de Jong P."/>
            <person name="Grimwood J."/>
            <person name="Chapman J.A."/>
            <person name="Shapiro H."/>
            <person name="Aerts A."/>
            <person name="Otillar R.P."/>
            <person name="Terry A.Y."/>
            <person name="Boore J.L."/>
            <person name="Grigoriev I.V."/>
            <person name="Lindberg D.R."/>
            <person name="Seaver E.C."/>
            <person name="Weisblat D.A."/>
            <person name="Putnam N.H."/>
            <person name="Rokhsar D.S."/>
        </authorList>
    </citation>
    <scope>NUCLEOTIDE SEQUENCE</scope>
    <source>
        <strain evidence="4 6">I ESC-2004</strain>
    </source>
</reference>
<dbReference type="InterPro" id="IPR002401">
    <property type="entry name" value="Cyt_P450_E_grp-I"/>
</dbReference>
<dbReference type="PRINTS" id="PR00463">
    <property type="entry name" value="EP450I"/>
</dbReference>
<dbReference type="InterPro" id="IPR050196">
    <property type="entry name" value="Cytochrome_P450_Monoox"/>
</dbReference>
<dbReference type="GO" id="GO:0005506">
    <property type="term" value="F:iron ion binding"/>
    <property type="evidence" value="ECO:0007669"/>
    <property type="project" value="InterPro"/>
</dbReference>
<dbReference type="GO" id="GO:0004497">
    <property type="term" value="F:monooxygenase activity"/>
    <property type="evidence" value="ECO:0007669"/>
    <property type="project" value="UniProtKB-KW"/>
</dbReference>
<comment type="similarity">
    <text evidence="1 3">Belongs to the cytochrome P450 family.</text>
</comment>
<keyword evidence="3" id="KW-0503">Monooxygenase</keyword>
<dbReference type="OMA" id="NEWMGRT"/>
<sequence>MTYAFLGPLPTVAMVHPETAKEILKTAEPKPTNLGAVYNFIFPWLGEGLLVAGGKRWARNRKLLTPAFHFDILKPYVAVNNLCTDVFLGKLDEMNDRYFEVFNEISLLTFDVILKCAFSYDIDCQKQGHPYVKAVSELGAALPERVLNPLLYPYMFFILTPMGRKFRRNCNYVHRVADDIIRSRRKALKENLSKTGDRYLDFLDILLTAKDPTGKGLTDKEIRQEVDTFMFEGHDTTASSISWALYSLASNPDCMQKCQEEVDRVLQGRDDDNILWNDLSELKYLNLCIKESLRMHTTVPFIQRITTKDCYVDGFLIPKHTSISLPLYTILHHPDVWKKPMEFIPERFSSENTDKMGSHAFVPFSAGPRNCIGQNFAMHEMKVILARVIRRFVFFSASK</sequence>
<dbReference type="Proteomes" id="UP000014760">
    <property type="component" value="Unassembled WGS sequence"/>
</dbReference>
<dbReference type="Pfam" id="PF00067">
    <property type="entry name" value="p450"/>
    <property type="match status" value="1"/>
</dbReference>
<dbReference type="PRINTS" id="PR00385">
    <property type="entry name" value="P450"/>
</dbReference>
<dbReference type="STRING" id="283909.R7TXA7"/>
<dbReference type="PANTHER" id="PTHR24291:SF201">
    <property type="entry name" value="CYTOCHROME P450, FAMILY 4, SUBFAMILY B, POLYPEPTIDE 7"/>
    <property type="match status" value="1"/>
</dbReference>
<dbReference type="AlphaFoldDB" id="R7TXA7"/>
<dbReference type="Gene3D" id="1.10.630.10">
    <property type="entry name" value="Cytochrome P450"/>
    <property type="match status" value="1"/>
</dbReference>
<dbReference type="PANTHER" id="PTHR24291">
    <property type="entry name" value="CYTOCHROME P450 FAMILY 4"/>
    <property type="match status" value="1"/>
</dbReference>
<dbReference type="CDD" id="cd20659">
    <property type="entry name" value="CYP4B_4F-like"/>
    <property type="match status" value="1"/>
</dbReference>
<gene>
    <name evidence="4" type="ORF">CAPTEDRAFT_130691</name>
</gene>
<dbReference type="SUPFAM" id="SSF48264">
    <property type="entry name" value="Cytochrome P450"/>
    <property type="match status" value="1"/>
</dbReference>
<dbReference type="EMBL" id="AMQN01010429">
    <property type="status" value="NOT_ANNOTATED_CDS"/>
    <property type="molecule type" value="Genomic_DNA"/>
</dbReference>
<evidence type="ECO:0000313" key="4">
    <source>
        <dbReference type="EMBL" id="ELT98568.1"/>
    </source>
</evidence>
<reference evidence="5" key="3">
    <citation type="submission" date="2015-06" db="UniProtKB">
        <authorList>
            <consortium name="EnsemblMetazoa"/>
        </authorList>
    </citation>
    <scope>IDENTIFICATION</scope>
</reference>
<evidence type="ECO:0000256" key="3">
    <source>
        <dbReference type="RuleBase" id="RU000461"/>
    </source>
</evidence>
<dbReference type="GO" id="GO:0016705">
    <property type="term" value="F:oxidoreductase activity, acting on paired donors, with incorporation or reduction of molecular oxygen"/>
    <property type="evidence" value="ECO:0007669"/>
    <property type="project" value="InterPro"/>
</dbReference>
<accession>R7TXA7</accession>
<proteinExistence type="inferred from homology"/>
<evidence type="ECO:0008006" key="7">
    <source>
        <dbReference type="Google" id="ProtNLM"/>
    </source>
</evidence>
<dbReference type="HOGENOM" id="CLU_001570_5_1_1"/>
<dbReference type="EMBL" id="KB307802">
    <property type="protein sequence ID" value="ELT98568.1"/>
    <property type="molecule type" value="Genomic_DNA"/>
</dbReference>